<accession>A0ABY9NJ36</accession>
<dbReference type="RefSeq" id="WP_143494770.1">
    <property type="nucleotide sequence ID" value="NZ_CP133164.1"/>
</dbReference>
<reference evidence="1 2" key="1">
    <citation type="journal article" date="2023" name="Access Microbiol">
        <title>The genome of a steinernematid-associated Pseudomonas piscis bacterium encodes the biosynthesis of insect toxins.</title>
        <authorList>
            <person name="Awori R.M."/>
            <person name="Hendre P."/>
            <person name="Amugune N.O."/>
        </authorList>
    </citation>
    <scope>NUCLEOTIDE SEQUENCE [LARGE SCALE GENOMIC DNA]</scope>
    <source>
        <strain evidence="1 2">75</strain>
    </source>
</reference>
<evidence type="ECO:0000313" key="2">
    <source>
        <dbReference type="Proteomes" id="UP001237292"/>
    </source>
</evidence>
<evidence type="ECO:0000313" key="1">
    <source>
        <dbReference type="EMBL" id="WMN18563.1"/>
    </source>
</evidence>
<sequence length="62" mass="6653">MALFNLSQGVALGTASLAIRFRVLPGPLTKRRDFQKVVQALFSGRSGNIACFPPSPGTGTFW</sequence>
<dbReference type="Proteomes" id="UP001237292">
    <property type="component" value="Chromosome"/>
</dbReference>
<organism evidence="1 2">
    <name type="scientific">Pseudomonas piscis</name>
    <dbReference type="NCBI Taxonomy" id="2614538"/>
    <lineage>
        <taxon>Bacteria</taxon>
        <taxon>Pseudomonadati</taxon>
        <taxon>Pseudomonadota</taxon>
        <taxon>Gammaproteobacteria</taxon>
        <taxon>Pseudomonadales</taxon>
        <taxon>Pseudomonadaceae</taxon>
        <taxon>Pseudomonas</taxon>
    </lineage>
</organism>
<keyword evidence="2" id="KW-1185">Reference proteome</keyword>
<name>A0ABY9NJ36_9PSED</name>
<gene>
    <name evidence="1" type="ORF">QL104_03915</name>
</gene>
<protein>
    <submittedName>
        <fullName evidence="1">Uncharacterized protein</fullName>
    </submittedName>
</protein>
<dbReference type="EMBL" id="CP133164">
    <property type="protein sequence ID" value="WMN18563.1"/>
    <property type="molecule type" value="Genomic_DNA"/>
</dbReference>
<proteinExistence type="predicted"/>